<protein>
    <submittedName>
        <fullName evidence="1">Uncharacterized protein</fullName>
    </submittedName>
</protein>
<keyword evidence="2" id="KW-1185">Reference proteome</keyword>
<dbReference type="AlphaFoldDB" id="A0A1M5CS53"/>
<dbReference type="EMBL" id="FQVN01000004">
    <property type="protein sequence ID" value="SHF57540.1"/>
    <property type="molecule type" value="Genomic_DNA"/>
</dbReference>
<proteinExistence type="predicted"/>
<evidence type="ECO:0000313" key="1">
    <source>
        <dbReference type="EMBL" id="SHF57540.1"/>
    </source>
</evidence>
<accession>A0A1M5CS53</accession>
<reference evidence="1 2" key="1">
    <citation type="submission" date="2016-11" db="EMBL/GenBank/DDBJ databases">
        <authorList>
            <person name="Jaros S."/>
            <person name="Januszkiewicz K."/>
            <person name="Wedrychowicz H."/>
        </authorList>
    </citation>
    <scope>NUCLEOTIDE SEQUENCE [LARGE SCALE GENOMIC DNA]</scope>
    <source>
        <strain evidence="1 2">DSM 44523</strain>
    </source>
</reference>
<name>A0A1M5CS53_STRHI</name>
<dbReference type="STRING" id="2017.SAMN05444320_104144"/>
<dbReference type="Proteomes" id="UP000184501">
    <property type="component" value="Unassembled WGS sequence"/>
</dbReference>
<sequence length="72" mass="7997">MAEVPTELGKDRHRPNAGCYVPAVSDNVESVVRLDPHDGDISEIVDRIKGFLLTYGVVEGDPVWNADHECYE</sequence>
<gene>
    <name evidence="1" type="ORF">SAMN05444320_104144</name>
</gene>
<organism evidence="1 2">
    <name type="scientific">Streptoalloteichus hindustanus</name>
    <dbReference type="NCBI Taxonomy" id="2017"/>
    <lineage>
        <taxon>Bacteria</taxon>
        <taxon>Bacillati</taxon>
        <taxon>Actinomycetota</taxon>
        <taxon>Actinomycetes</taxon>
        <taxon>Pseudonocardiales</taxon>
        <taxon>Pseudonocardiaceae</taxon>
        <taxon>Streptoalloteichus</taxon>
    </lineage>
</organism>
<evidence type="ECO:0000313" key="2">
    <source>
        <dbReference type="Proteomes" id="UP000184501"/>
    </source>
</evidence>